<gene>
    <name evidence="4" type="ORF">ANPL_04110</name>
</gene>
<dbReference type="SUPFAM" id="SSF111384">
    <property type="entry name" value="OmpH-like"/>
    <property type="match status" value="1"/>
</dbReference>
<dbReference type="GO" id="GO:0051082">
    <property type="term" value="F:unfolded protein binding"/>
    <property type="evidence" value="ECO:0007669"/>
    <property type="project" value="InterPro"/>
</dbReference>
<dbReference type="GO" id="GO:0050821">
    <property type="term" value="P:protein stabilization"/>
    <property type="evidence" value="ECO:0007669"/>
    <property type="project" value="TreeGrafter"/>
</dbReference>
<keyword evidence="2" id="KW-0732">Signal</keyword>
<dbReference type="Gene3D" id="3.30.910.20">
    <property type="entry name" value="Skp domain"/>
    <property type="match status" value="1"/>
</dbReference>
<proteinExistence type="inferred from homology"/>
<dbReference type="EMBL" id="CP046391">
    <property type="protein sequence ID" value="QJC27868.1"/>
    <property type="molecule type" value="Genomic_DNA"/>
</dbReference>
<keyword evidence="3" id="KW-0175">Coiled coil</keyword>
<evidence type="ECO:0000256" key="1">
    <source>
        <dbReference type="ARBA" id="ARBA00009091"/>
    </source>
</evidence>
<dbReference type="PANTHER" id="PTHR35089">
    <property type="entry name" value="CHAPERONE PROTEIN SKP"/>
    <property type="match status" value="1"/>
</dbReference>
<evidence type="ECO:0000313" key="4">
    <source>
        <dbReference type="EMBL" id="QJC27868.1"/>
    </source>
</evidence>
<keyword evidence="5" id="KW-1185">Reference proteome</keyword>
<evidence type="ECO:0000313" key="5">
    <source>
        <dbReference type="Proteomes" id="UP000500930"/>
    </source>
</evidence>
<dbReference type="Pfam" id="PF03938">
    <property type="entry name" value="OmpH"/>
    <property type="match status" value="1"/>
</dbReference>
<evidence type="ECO:0000256" key="3">
    <source>
        <dbReference type="SAM" id="Coils"/>
    </source>
</evidence>
<dbReference type="GO" id="GO:0005829">
    <property type="term" value="C:cytosol"/>
    <property type="evidence" value="ECO:0007669"/>
    <property type="project" value="TreeGrafter"/>
</dbReference>
<name>A0A858PZA0_9RICK</name>
<comment type="similarity">
    <text evidence="1">Belongs to the Skp family.</text>
</comment>
<dbReference type="InterPro" id="IPR005632">
    <property type="entry name" value="Chaperone_Skp"/>
</dbReference>
<dbReference type="Proteomes" id="UP000500930">
    <property type="component" value="Chromosome"/>
</dbReference>
<dbReference type="SMART" id="SM00935">
    <property type="entry name" value="OmpH"/>
    <property type="match status" value="1"/>
</dbReference>
<evidence type="ECO:0000256" key="2">
    <source>
        <dbReference type="ARBA" id="ARBA00022729"/>
    </source>
</evidence>
<organism evidence="4 5">
    <name type="scientific">Anaplasma platys</name>
    <dbReference type="NCBI Taxonomy" id="949"/>
    <lineage>
        <taxon>Bacteria</taxon>
        <taxon>Pseudomonadati</taxon>
        <taxon>Pseudomonadota</taxon>
        <taxon>Alphaproteobacteria</taxon>
        <taxon>Rickettsiales</taxon>
        <taxon>Anaplasmataceae</taxon>
        <taxon>Anaplasma</taxon>
    </lineage>
</organism>
<sequence length="187" mass="20786">MRVTTWAAQLLGGLLIMILVLNSTSGHSVENGSRYLLFVDAERVYGEALVAKDIRAQVDRRRTEITGAFSRKGQELQKQEAELIKKKNILSTEAFEKKVAEFRAEVEKVNRDAEGKMSELELMYNNALGQVYEKIQQVTKSIAEDAGAGLVLFMARGQAPYVSDSADVTDKVLEILNKDMSRVSLGD</sequence>
<reference evidence="4 5" key="1">
    <citation type="journal article" date="2020" name="Pathogens">
        <title>First Whole Genome Sequence of Anaplasma platys, an Obligate Intracellular Rickettsial Pathogen of Dogs.</title>
        <authorList>
            <person name="Llanes A."/>
            <person name="Rajeev S."/>
        </authorList>
    </citation>
    <scope>NUCLEOTIDE SEQUENCE [LARGE SCALE GENOMIC DNA]</scope>
    <source>
        <strain evidence="4 5">S3</strain>
    </source>
</reference>
<protein>
    <submittedName>
        <fullName evidence="4">OmpH family outer membrane protein</fullName>
    </submittedName>
</protein>
<dbReference type="PANTHER" id="PTHR35089:SF1">
    <property type="entry name" value="CHAPERONE PROTEIN SKP"/>
    <property type="match status" value="1"/>
</dbReference>
<dbReference type="InterPro" id="IPR024930">
    <property type="entry name" value="Skp_dom_sf"/>
</dbReference>
<accession>A0A858PZA0</accession>
<dbReference type="KEGG" id="aplt:ANPL_04110"/>
<dbReference type="AlphaFoldDB" id="A0A858PZA0"/>
<feature type="coiled-coil region" evidence="3">
    <location>
        <begin position="92"/>
        <end position="130"/>
    </location>
</feature>